<dbReference type="EMBL" id="VTZN01000081">
    <property type="protein sequence ID" value="KAA1249635.1"/>
    <property type="molecule type" value="Genomic_DNA"/>
</dbReference>
<dbReference type="AlphaFoldDB" id="A0A5B1BP99"/>
<keyword evidence="3" id="KW-1185">Reference proteome</keyword>
<gene>
    <name evidence="2" type="ORF">F0Q45_14125</name>
</gene>
<reference evidence="2 3" key="1">
    <citation type="submission" date="2019-09" db="EMBL/GenBank/DDBJ databases">
        <title>Report of infection by Mycobacterium simiae a patient suffering from pulmonary tuberculosis.</title>
        <authorList>
            <person name="Mohanty P.S."/>
            <person name="Bansal A.K."/>
            <person name="Singh H."/>
            <person name="Sharma S."/>
            <person name="Patil S.A."/>
            <person name="Upadhaya P."/>
            <person name="Singh P.K."/>
            <person name="Kumar D."/>
            <person name="Kumar S."/>
            <person name="Singh R.K."/>
            <person name="Chaudhary B."/>
        </authorList>
    </citation>
    <scope>NUCLEOTIDE SEQUENCE [LARGE SCALE GENOMIC DNA]</scope>
    <source>
        <strain evidence="2 3">JAL-560-SIM</strain>
    </source>
</reference>
<proteinExistence type="predicted"/>
<protein>
    <submittedName>
        <fullName evidence="2">Uncharacterized protein</fullName>
    </submittedName>
</protein>
<sequence length="127" mass="13674">MTSNQPQQPSHTSATGLGPVVDRLGPRLRAEFGELQKSERTILAALTNPDIARQFAADPLATLTACKIEVPPIIKQRLKSAALTGDAPDLHRPRSFRLPNGQVVTARVNIRFTGGPEVTKAGKSDVR</sequence>
<feature type="compositionally biased region" description="Polar residues" evidence="1">
    <location>
        <begin position="1"/>
        <end position="15"/>
    </location>
</feature>
<accession>A0A5B1BP99</accession>
<dbReference type="OrthoDB" id="4743871at2"/>
<organism evidence="2 3">
    <name type="scientific">Mycobacterium simiae</name>
    <name type="common">Mycobacterium habana</name>
    <dbReference type="NCBI Taxonomy" id="1784"/>
    <lineage>
        <taxon>Bacteria</taxon>
        <taxon>Bacillati</taxon>
        <taxon>Actinomycetota</taxon>
        <taxon>Actinomycetes</taxon>
        <taxon>Mycobacteriales</taxon>
        <taxon>Mycobacteriaceae</taxon>
        <taxon>Mycobacterium</taxon>
        <taxon>Mycobacterium simiae complex</taxon>
    </lineage>
</organism>
<comment type="caution">
    <text evidence="2">The sequence shown here is derived from an EMBL/GenBank/DDBJ whole genome shotgun (WGS) entry which is preliminary data.</text>
</comment>
<evidence type="ECO:0000256" key="1">
    <source>
        <dbReference type="SAM" id="MobiDB-lite"/>
    </source>
</evidence>
<evidence type="ECO:0000313" key="3">
    <source>
        <dbReference type="Proteomes" id="UP000324701"/>
    </source>
</evidence>
<evidence type="ECO:0000313" key="2">
    <source>
        <dbReference type="EMBL" id="KAA1249635.1"/>
    </source>
</evidence>
<dbReference type="RefSeq" id="WP_149654537.1">
    <property type="nucleotide sequence ID" value="NZ_VTZN01000081.1"/>
</dbReference>
<dbReference type="Proteomes" id="UP000324701">
    <property type="component" value="Unassembled WGS sequence"/>
</dbReference>
<name>A0A5B1BP99_MYCSI</name>
<feature type="region of interest" description="Disordered" evidence="1">
    <location>
        <begin position="1"/>
        <end position="22"/>
    </location>
</feature>